<keyword evidence="2" id="KW-1185">Reference proteome</keyword>
<dbReference type="Proteomes" id="UP001056120">
    <property type="component" value="Linkage Group LG15"/>
</dbReference>
<evidence type="ECO:0000313" key="2">
    <source>
        <dbReference type="Proteomes" id="UP001056120"/>
    </source>
</evidence>
<reference evidence="1 2" key="2">
    <citation type="journal article" date="2022" name="Mol. Ecol. Resour.">
        <title>The genomes of chicory, endive, great burdock and yacon provide insights into Asteraceae paleo-polyploidization history and plant inulin production.</title>
        <authorList>
            <person name="Fan W."/>
            <person name="Wang S."/>
            <person name="Wang H."/>
            <person name="Wang A."/>
            <person name="Jiang F."/>
            <person name="Liu H."/>
            <person name="Zhao H."/>
            <person name="Xu D."/>
            <person name="Zhang Y."/>
        </authorList>
    </citation>
    <scope>NUCLEOTIDE SEQUENCE [LARGE SCALE GENOMIC DNA]</scope>
    <source>
        <strain evidence="2">cv. Yunnan</strain>
        <tissue evidence="1">Leaves</tissue>
    </source>
</reference>
<accession>A0ACB9G2A2</accession>
<protein>
    <submittedName>
        <fullName evidence="1">Uncharacterized protein</fullName>
    </submittedName>
</protein>
<dbReference type="EMBL" id="CM042032">
    <property type="protein sequence ID" value="KAI3777185.1"/>
    <property type="molecule type" value="Genomic_DNA"/>
</dbReference>
<comment type="caution">
    <text evidence="1">The sequence shown here is derived from an EMBL/GenBank/DDBJ whole genome shotgun (WGS) entry which is preliminary data.</text>
</comment>
<evidence type="ECO:0000313" key="1">
    <source>
        <dbReference type="EMBL" id="KAI3777185.1"/>
    </source>
</evidence>
<proteinExistence type="predicted"/>
<gene>
    <name evidence="1" type="ORF">L1987_46981</name>
</gene>
<sequence length="78" mass="8651">MEEKEGSISLLSETYSDMTKGKDESAKTKKTLILSNGSDEEMLESDNGLAELAISLALFTKQFEERFGKKSPFKPNSI</sequence>
<reference evidence="2" key="1">
    <citation type="journal article" date="2022" name="Mol. Ecol. Resour.">
        <title>The genomes of chicory, endive, great burdock and yacon provide insights into Asteraceae palaeo-polyploidization history and plant inulin production.</title>
        <authorList>
            <person name="Fan W."/>
            <person name="Wang S."/>
            <person name="Wang H."/>
            <person name="Wang A."/>
            <person name="Jiang F."/>
            <person name="Liu H."/>
            <person name="Zhao H."/>
            <person name="Xu D."/>
            <person name="Zhang Y."/>
        </authorList>
    </citation>
    <scope>NUCLEOTIDE SEQUENCE [LARGE SCALE GENOMIC DNA]</scope>
    <source>
        <strain evidence="2">cv. Yunnan</strain>
    </source>
</reference>
<name>A0ACB9G2A2_9ASTR</name>
<organism evidence="1 2">
    <name type="scientific">Smallanthus sonchifolius</name>
    <dbReference type="NCBI Taxonomy" id="185202"/>
    <lineage>
        <taxon>Eukaryota</taxon>
        <taxon>Viridiplantae</taxon>
        <taxon>Streptophyta</taxon>
        <taxon>Embryophyta</taxon>
        <taxon>Tracheophyta</taxon>
        <taxon>Spermatophyta</taxon>
        <taxon>Magnoliopsida</taxon>
        <taxon>eudicotyledons</taxon>
        <taxon>Gunneridae</taxon>
        <taxon>Pentapetalae</taxon>
        <taxon>asterids</taxon>
        <taxon>campanulids</taxon>
        <taxon>Asterales</taxon>
        <taxon>Asteraceae</taxon>
        <taxon>Asteroideae</taxon>
        <taxon>Heliantheae alliance</taxon>
        <taxon>Millerieae</taxon>
        <taxon>Smallanthus</taxon>
    </lineage>
</organism>